<evidence type="ECO:0000313" key="4">
    <source>
        <dbReference type="Proteomes" id="UP000655420"/>
    </source>
</evidence>
<sequence>MAFARDTRGAITLDWMTLSAGLAVLAVLVVATFTYFDLLNGEALAARVEADGRAHAASKLKAERVDPGAQYAPGTPVFDPGGRDPGALDAPPTLPSPGAEASDPGSSSQNADVVLAPNA</sequence>
<evidence type="ECO:0000313" key="3">
    <source>
        <dbReference type="EMBL" id="MBK0398378.1"/>
    </source>
</evidence>
<keyword evidence="2" id="KW-1133">Transmembrane helix</keyword>
<feature type="region of interest" description="Disordered" evidence="1">
    <location>
        <begin position="59"/>
        <end position="119"/>
    </location>
</feature>
<dbReference type="AlphaFoldDB" id="A0A8J7M529"/>
<dbReference type="RefSeq" id="WP_200607396.1">
    <property type="nucleotide sequence ID" value="NZ_JAEHHL010000001.1"/>
</dbReference>
<evidence type="ECO:0000256" key="2">
    <source>
        <dbReference type="SAM" id="Phobius"/>
    </source>
</evidence>
<accession>A0A8J7M529</accession>
<dbReference type="Proteomes" id="UP000655420">
    <property type="component" value="Unassembled WGS sequence"/>
</dbReference>
<keyword evidence="4" id="KW-1185">Reference proteome</keyword>
<proteinExistence type="predicted"/>
<protein>
    <submittedName>
        <fullName evidence="3">Uncharacterized protein</fullName>
    </submittedName>
</protein>
<organism evidence="3 4">
    <name type="scientific">Thermohalobaculum xanthum</name>
    <dbReference type="NCBI Taxonomy" id="2753746"/>
    <lineage>
        <taxon>Bacteria</taxon>
        <taxon>Pseudomonadati</taxon>
        <taxon>Pseudomonadota</taxon>
        <taxon>Alphaproteobacteria</taxon>
        <taxon>Rhodobacterales</taxon>
        <taxon>Paracoccaceae</taxon>
        <taxon>Thermohalobaculum</taxon>
    </lineage>
</organism>
<gene>
    <name evidence="3" type="ORF">H0I76_04180</name>
</gene>
<feature type="transmembrane region" description="Helical" evidence="2">
    <location>
        <begin position="15"/>
        <end position="36"/>
    </location>
</feature>
<dbReference type="EMBL" id="JAEHHL010000001">
    <property type="protein sequence ID" value="MBK0398378.1"/>
    <property type="molecule type" value="Genomic_DNA"/>
</dbReference>
<keyword evidence="2" id="KW-0472">Membrane</keyword>
<comment type="caution">
    <text evidence="3">The sequence shown here is derived from an EMBL/GenBank/DDBJ whole genome shotgun (WGS) entry which is preliminary data.</text>
</comment>
<keyword evidence="2" id="KW-0812">Transmembrane</keyword>
<name>A0A8J7M529_9RHOB</name>
<evidence type="ECO:0000256" key="1">
    <source>
        <dbReference type="SAM" id="MobiDB-lite"/>
    </source>
</evidence>
<reference evidence="3" key="1">
    <citation type="submission" date="2020-12" db="EMBL/GenBank/DDBJ databases">
        <title>Bacterial taxonomy.</title>
        <authorList>
            <person name="Pan X."/>
        </authorList>
    </citation>
    <scope>NUCLEOTIDE SEQUENCE</scope>
    <source>
        <strain evidence="3">M0105</strain>
    </source>
</reference>